<keyword evidence="6 8" id="KW-1133">Transmembrane helix</keyword>
<feature type="transmembrane region" description="Helical" evidence="8">
    <location>
        <begin position="140"/>
        <end position="169"/>
    </location>
</feature>
<gene>
    <name evidence="9" type="ORF">MW084_15910</name>
</gene>
<evidence type="ECO:0000313" key="9">
    <source>
        <dbReference type="EMBL" id="URN17164.1"/>
    </source>
</evidence>
<feature type="transmembrane region" description="Helical" evidence="8">
    <location>
        <begin position="101"/>
        <end position="119"/>
    </location>
</feature>
<dbReference type="PANTHER" id="PTHR30269:SF0">
    <property type="entry name" value="MEMBRANE TRANSPORTER PROTEIN YFCA-RELATED"/>
    <property type="match status" value="1"/>
</dbReference>
<evidence type="ECO:0000313" key="10">
    <source>
        <dbReference type="Proteomes" id="UP001056383"/>
    </source>
</evidence>
<feature type="transmembrane region" description="Helical" evidence="8">
    <location>
        <begin position="45"/>
        <end position="63"/>
    </location>
</feature>
<evidence type="ECO:0000256" key="6">
    <source>
        <dbReference type="ARBA" id="ARBA00022989"/>
    </source>
</evidence>
<keyword evidence="7 8" id="KW-0472">Membrane</keyword>
<dbReference type="RefSeq" id="WP_029553777.1">
    <property type="nucleotide sequence ID" value="NZ_CP095474.1"/>
</dbReference>
<comment type="subcellular location">
    <subcellularLocation>
        <location evidence="1 8">Cell membrane</location>
        <topology evidence="1 8">Multi-pass membrane protein</topology>
    </subcellularLocation>
</comment>
<keyword evidence="3" id="KW-0813">Transport</keyword>
<dbReference type="InterPro" id="IPR002781">
    <property type="entry name" value="TM_pro_TauE-like"/>
</dbReference>
<dbReference type="Pfam" id="PF01925">
    <property type="entry name" value="TauE"/>
    <property type="match status" value="1"/>
</dbReference>
<organism evidence="9 10">
    <name type="scientific">Streptomyces sudanensis</name>
    <dbReference type="NCBI Taxonomy" id="436397"/>
    <lineage>
        <taxon>Bacteria</taxon>
        <taxon>Bacillati</taxon>
        <taxon>Actinomycetota</taxon>
        <taxon>Actinomycetes</taxon>
        <taxon>Kitasatosporales</taxon>
        <taxon>Streptomycetaceae</taxon>
        <taxon>Streptomyces</taxon>
    </lineage>
</organism>
<evidence type="ECO:0000256" key="5">
    <source>
        <dbReference type="ARBA" id="ARBA00022692"/>
    </source>
</evidence>
<dbReference type="InterPro" id="IPR052017">
    <property type="entry name" value="TSUP"/>
</dbReference>
<dbReference type="Proteomes" id="UP001056383">
    <property type="component" value="Chromosome"/>
</dbReference>
<evidence type="ECO:0000256" key="2">
    <source>
        <dbReference type="ARBA" id="ARBA00009142"/>
    </source>
</evidence>
<feature type="transmembrane region" description="Helical" evidence="8">
    <location>
        <begin position="235"/>
        <end position="253"/>
    </location>
</feature>
<accession>A0ABY4TDY9</accession>
<evidence type="ECO:0000256" key="8">
    <source>
        <dbReference type="RuleBase" id="RU363041"/>
    </source>
</evidence>
<comment type="similarity">
    <text evidence="2 8">Belongs to the 4-toluene sulfonate uptake permease (TSUP) (TC 2.A.102) family.</text>
</comment>
<keyword evidence="10" id="KW-1185">Reference proteome</keyword>
<keyword evidence="4 8" id="KW-1003">Cell membrane</keyword>
<evidence type="ECO:0000256" key="4">
    <source>
        <dbReference type="ARBA" id="ARBA00022475"/>
    </source>
</evidence>
<reference evidence="9" key="1">
    <citation type="submission" date="2022-04" db="EMBL/GenBank/DDBJ databases">
        <title>Systematic whole-genome sequencing reveals an unexpected diversity among actinomycetoma pathogens and provides insights into their antibacterial susceptibilities.</title>
        <authorList>
            <person name="Watson A.K."/>
            <person name="Kepplinger B."/>
            <person name="Bakhiet S.M."/>
            <person name="Mhmoud N.A."/>
            <person name="Chapman J."/>
            <person name="Allenby N."/>
            <person name="Mickiewicz K."/>
            <person name="Goodfellow M."/>
            <person name="Fahal A.H."/>
            <person name="Errington J."/>
        </authorList>
    </citation>
    <scope>NUCLEOTIDE SEQUENCE</scope>
    <source>
        <strain evidence="9">SD 504</strain>
    </source>
</reference>
<proteinExistence type="inferred from homology"/>
<evidence type="ECO:0000256" key="3">
    <source>
        <dbReference type="ARBA" id="ARBA00022448"/>
    </source>
</evidence>
<dbReference type="PANTHER" id="PTHR30269">
    <property type="entry name" value="TRANSMEMBRANE PROTEIN YFCA"/>
    <property type="match status" value="1"/>
</dbReference>
<evidence type="ECO:0000256" key="1">
    <source>
        <dbReference type="ARBA" id="ARBA00004651"/>
    </source>
</evidence>
<keyword evidence="5 8" id="KW-0812">Transmembrane</keyword>
<protein>
    <recommendedName>
        <fullName evidence="8">Probable membrane transporter protein</fullName>
    </recommendedName>
</protein>
<dbReference type="EMBL" id="CP095474">
    <property type="protein sequence ID" value="URN17164.1"/>
    <property type="molecule type" value="Genomic_DNA"/>
</dbReference>
<evidence type="ECO:0000256" key="7">
    <source>
        <dbReference type="ARBA" id="ARBA00023136"/>
    </source>
</evidence>
<feature type="transmembrane region" description="Helical" evidence="8">
    <location>
        <begin position="205"/>
        <end position="223"/>
    </location>
</feature>
<sequence>MDAIGVGGLLVAAAAAGWVDAVVGGGGLILIPALMVAFPQTAPAVALGTNKLTAIAGTTVAAVTYARRTRLDRSIALPAAGLAVPAAGFGALSASAMPTDWFRPLIMALLIAVAVFVTARPGFGALPDPDPDAVDRRRRLLVVAFAGCGIGFYDGVFGPGTGTFLIIMFTSMLSLEFLQSSALAKVVNVGTNFGALTVFALQGDVLWALGAGMAVCNILGARLGARTALRRGSGFVRTVLLVVVTGMVVKLGFDQFG</sequence>
<name>A0ABY4TDY9_9ACTN</name>
<feature type="transmembrane region" description="Helical" evidence="8">
    <location>
        <begin position="75"/>
        <end position="95"/>
    </location>
</feature>